<dbReference type="Proteomes" id="UP001212803">
    <property type="component" value="Chromosome"/>
</dbReference>
<proteinExistence type="predicted"/>
<accession>A0ABY7M4D2</accession>
<reference evidence="1 2" key="1">
    <citation type="journal article" date="2023" name="ISME J.">
        <title>Thermophilic Dehalococcoidia with unusual traits shed light on an unexpected past.</title>
        <authorList>
            <person name="Palmer M."/>
            <person name="Covington J.K."/>
            <person name="Zhou E.M."/>
            <person name="Thomas S.C."/>
            <person name="Habib N."/>
            <person name="Seymour C.O."/>
            <person name="Lai D."/>
            <person name="Johnston J."/>
            <person name="Hashimi A."/>
            <person name="Jiao J.Y."/>
            <person name="Muok A.R."/>
            <person name="Liu L."/>
            <person name="Xian W.D."/>
            <person name="Zhi X.Y."/>
            <person name="Li M.M."/>
            <person name="Silva L.P."/>
            <person name="Bowen B.P."/>
            <person name="Louie K."/>
            <person name="Briegel A."/>
            <person name="Pett-Ridge J."/>
            <person name="Weber P.K."/>
            <person name="Tocheva E.I."/>
            <person name="Woyke T."/>
            <person name="Northen T.R."/>
            <person name="Mayali X."/>
            <person name="Li W.J."/>
            <person name="Hedlund B.P."/>
        </authorList>
    </citation>
    <scope>NUCLEOTIDE SEQUENCE [LARGE SCALE GENOMIC DNA]</scope>
    <source>
        <strain evidence="1 2">YIM 72310</strain>
    </source>
</reference>
<organism evidence="1 2">
    <name type="scientific">Tepidiforma flava</name>
    <dbReference type="NCBI Taxonomy" id="3004094"/>
    <lineage>
        <taxon>Bacteria</taxon>
        <taxon>Bacillati</taxon>
        <taxon>Chloroflexota</taxon>
        <taxon>Tepidiformia</taxon>
        <taxon>Tepidiformales</taxon>
        <taxon>Tepidiformaceae</taxon>
        <taxon>Tepidiforma</taxon>
    </lineage>
</organism>
<evidence type="ECO:0000313" key="2">
    <source>
        <dbReference type="Proteomes" id="UP001212803"/>
    </source>
</evidence>
<keyword evidence="2" id="KW-1185">Reference proteome</keyword>
<evidence type="ECO:0000313" key="1">
    <source>
        <dbReference type="EMBL" id="WBL35386.1"/>
    </source>
</evidence>
<name>A0ABY7M4D2_9CHLR</name>
<gene>
    <name evidence="1" type="ORF">O0235_11435</name>
</gene>
<protein>
    <submittedName>
        <fullName evidence="1">Uncharacterized protein</fullName>
    </submittedName>
</protein>
<dbReference type="EMBL" id="CP115149">
    <property type="protein sequence ID" value="WBL35386.1"/>
    <property type="molecule type" value="Genomic_DNA"/>
</dbReference>
<sequence length="76" mass="8154">MARNKLHAQVRVLEAIGSPAAGRLDALRRRILEAASLDEVRGLEGWVSPALLRGLEGCARGFPPGSAEDALHRTRA</sequence>